<dbReference type="PIRSF" id="PIRSF001060">
    <property type="entry name" value="Endochitinase"/>
    <property type="match status" value="1"/>
</dbReference>
<dbReference type="PROSITE" id="PS00774">
    <property type="entry name" value="CHITINASE_19_2"/>
    <property type="match status" value="1"/>
</dbReference>
<feature type="signal peptide" evidence="8">
    <location>
        <begin position="1"/>
        <end position="23"/>
    </location>
</feature>
<evidence type="ECO:0000256" key="5">
    <source>
        <dbReference type="ARBA" id="ARBA00023157"/>
    </source>
</evidence>
<dbReference type="PANTHER" id="PTHR22595:SF79">
    <property type="entry name" value="CHITINASE 12"/>
    <property type="match status" value="1"/>
</dbReference>
<dbReference type="InterPro" id="IPR023346">
    <property type="entry name" value="Lysozyme-like_dom_sf"/>
</dbReference>
<evidence type="ECO:0000256" key="4">
    <source>
        <dbReference type="ARBA" id="ARBA00023024"/>
    </source>
</evidence>
<dbReference type="GO" id="GO:0008061">
    <property type="term" value="F:chitin binding"/>
    <property type="evidence" value="ECO:0007669"/>
    <property type="project" value="UniProtKB-KW"/>
</dbReference>
<keyword evidence="3" id="KW-0611">Plant defense</keyword>
<dbReference type="CDD" id="cd00325">
    <property type="entry name" value="chitinase_GH19"/>
    <property type="match status" value="1"/>
</dbReference>
<reference evidence="11" key="1">
    <citation type="submission" date="2023-02" db="EMBL/GenBank/DDBJ databases">
        <title>Genome of toxic invasive species Heracleum sosnowskyi carries increased number of genes despite the absence of recent whole-genome duplications.</title>
        <authorList>
            <person name="Schelkunov M."/>
            <person name="Shtratnikova V."/>
            <person name="Makarenko M."/>
            <person name="Klepikova A."/>
            <person name="Omelchenko D."/>
            <person name="Novikova G."/>
            <person name="Obukhova E."/>
            <person name="Bogdanov V."/>
            <person name="Penin A."/>
            <person name="Logacheva M."/>
        </authorList>
    </citation>
    <scope>NUCLEOTIDE SEQUENCE</scope>
    <source>
        <strain evidence="11">Hsosn_3</strain>
        <tissue evidence="11">Leaf</tissue>
    </source>
</reference>
<gene>
    <name evidence="11" type="ORF">POM88_048638</name>
</gene>
<evidence type="ECO:0000256" key="1">
    <source>
        <dbReference type="ARBA" id="ARBA00003102"/>
    </source>
</evidence>
<dbReference type="AlphaFoldDB" id="A0AAD8M0T9"/>
<dbReference type="Proteomes" id="UP001237642">
    <property type="component" value="Unassembled WGS sequence"/>
</dbReference>
<feature type="chain" id="PRO_5042275957" evidence="8">
    <location>
        <begin position="24"/>
        <end position="267"/>
    </location>
</feature>
<feature type="domain" description="Glycoside hydrolase family 19 catalytic" evidence="9">
    <location>
        <begin position="47"/>
        <end position="69"/>
    </location>
</feature>
<dbReference type="EMBL" id="JAUIZM010000011">
    <property type="protein sequence ID" value="KAK1355382.1"/>
    <property type="molecule type" value="Genomic_DNA"/>
</dbReference>
<dbReference type="FunFam" id="3.30.20.10:FF:000001">
    <property type="entry name" value="Endochitinase (Chitinase)"/>
    <property type="match status" value="1"/>
</dbReference>
<dbReference type="GO" id="GO:0004568">
    <property type="term" value="F:chitinase activity"/>
    <property type="evidence" value="ECO:0007669"/>
    <property type="project" value="InterPro"/>
</dbReference>
<evidence type="ECO:0000256" key="3">
    <source>
        <dbReference type="ARBA" id="ARBA00022821"/>
    </source>
</evidence>
<dbReference type="GO" id="GO:0005975">
    <property type="term" value="P:carbohydrate metabolic process"/>
    <property type="evidence" value="ECO:0007669"/>
    <property type="project" value="InterPro"/>
</dbReference>
<feature type="domain" description="Glycoside hydrolase family 19 catalytic" evidence="10">
    <location>
        <begin position="172"/>
        <end position="182"/>
    </location>
</feature>
<name>A0AAD8M0T9_9APIA</name>
<organism evidence="11 12">
    <name type="scientific">Heracleum sosnowskyi</name>
    <dbReference type="NCBI Taxonomy" id="360622"/>
    <lineage>
        <taxon>Eukaryota</taxon>
        <taxon>Viridiplantae</taxon>
        <taxon>Streptophyta</taxon>
        <taxon>Embryophyta</taxon>
        <taxon>Tracheophyta</taxon>
        <taxon>Spermatophyta</taxon>
        <taxon>Magnoliopsida</taxon>
        <taxon>eudicotyledons</taxon>
        <taxon>Gunneridae</taxon>
        <taxon>Pentapetalae</taxon>
        <taxon>asterids</taxon>
        <taxon>campanulids</taxon>
        <taxon>Apiales</taxon>
        <taxon>Apiaceae</taxon>
        <taxon>Apioideae</taxon>
        <taxon>apioid superclade</taxon>
        <taxon>Tordylieae</taxon>
        <taxon>Tordyliinae</taxon>
        <taxon>Heracleum</taxon>
    </lineage>
</organism>
<dbReference type="PROSITE" id="PS00773">
    <property type="entry name" value="CHITINASE_19_1"/>
    <property type="match status" value="1"/>
</dbReference>
<comment type="function">
    <text evidence="1">Defense against chitin-containing fungal pathogens.</text>
</comment>
<keyword evidence="5 7" id="KW-1015">Disulfide bond</keyword>
<comment type="caution">
    <text evidence="11">The sequence shown here is derived from an EMBL/GenBank/DDBJ whole genome shotgun (WGS) entry which is preliminary data.</text>
</comment>
<dbReference type="Gene3D" id="3.30.20.10">
    <property type="entry name" value="Endochitinase, domain 2"/>
    <property type="match status" value="1"/>
</dbReference>
<dbReference type="GO" id="GO:0016998">
    <property type="term" value="P:cell wall macromolecule catabolic process"/>
    <property type="evidence" value="ECO:0007669"/>
    <property type="project" value="InterPro"/>
</dbReference>
<protein>
    <submittedName>
        <fullName evidence="11">Basic endochitinase-like</fullName>
    </submittedName>
</protein>
<feature type="disulfide bond" evidence="7">
    <location>
        <begin position="120"/>
        <end position="128"/>
    </location>
</feature>
<dbReference type="GO" id="GO:0050832">
    <property type="term" value="P:defense response to fungus"/>
    <property type="evidence" value="ECO:0007669"/>
    <property type="project" value="TreeGrafter"/>
</dbReference>
<reference evidence="11" key="2">
    <citation type="submission" date="2023-05" db="EMBL/GenBank/DDBJ databases">
        <authorList>
            <person name="Schelkunov M.I."/>
        </authorList>
    </citation>
    <scope>NUCLEOTIDE SEQUENCE</scope>
    <source>
        <strain evidence="11">Hsosn_3</strain>
        <tissue evidence="11">Leaf</tissue>
    </source>
</reference>
<evidence type="ECO:0000256" key="8">
    <source>
        <dbReference type="SAM" id="SignalP"/>
    </source>
</evidence>
<evidence type="ECO:0000256" key="7">
    <source>
        <dbReference type="PIRSR" id="PIRSR001060-2"/>
    </source>
</evidence>
<dbReference type="PANTHER" id="PTHR22595">
    <property type="entry name" value="CHITINASE-RELATED"/>
    <property type="match status" value="1"/>
</dbReference>
<evidence type="ECO:0000256" key="6">
    <source>
        <dbReference type="PIRSR" id="PIRSR001060-1"/>
    </source>
</evidence>
<keyword evidence="4" id="KW-0624">Polysaccharide degradation</keyword>
<evidence type="ECO:0000259" key="10">
    <source>
        <dbReference type="PROSITE" id="PS00774"/>
    </source>
</evidence>
<feature type="active site" description="Proton donor" evidence="6">
    <location>
        <position position="91"/>
    </location>
</feature>
<dbReference type="InterPro" id="IPR000726">
    <property type="entry name" value="Glyco_hydro_19_cat"/>
</dbReference>
<evidence type="ECO:0000259" key="9">
    <source>
        <dbReference type="PROSITE" id="PS00773"/>
    </source>
</evidence>
<accession>A0AAD8M0T9</accession>
<evidence type="ECO:0000256" key="2">
    <source>
        <dbReference type="ARBA" id="ARBA00022669"/>
    </source>
</evidence>
<proteinExistence type="predicted"/>
<feature type="disulfide bond" evidence="7">
    <location>
        <begin position="47"/>
        <end position="109"/>
    </location>
</feature>
<keyword evidence="2" id="KW-0147">Chitin-binding</keyword>
<sequence length="267" mass="28999">MASNMGWLWGLFVILLWTLGVGGKDVSSMISKSMFEDLLKHRNDDLCPAKGFYTYEAFIHAAKSFGAFGTSGNPHTRKREIAAFFAQTSHETTGGGPSLPDGPYAWGYCFKEEQNPTEYCVADPDWPCVPNKNYHGRGPIQISYNFNYGPAGKAIGSDLLRSPNLVAKDPTISFKTALWFWMTPQSPKPSSHDAITGVWKPSAADSAAGRVPGYGVVTNIINGGIECGKGSNLGGEGRIGFYKRYCSILGVSPGENLDCYNQRPFGT</sequence>
<keyword evidence="12" id="KW-1185">Reference proteome</keyword>
<evidence type="ECO:0000313" key="12">
    <source>
        <dbReference type="Proteomes" id="UP001237642"/>
    </source>
</evidence>
<keyword evidence="4" id="KW-0119">Carbohydrate metabolism</keyword>
<keyword evidence="8" id="KW-0732">Signal</keyword>
<dbReference type="Gene3D" id="1.10.530.10">
    <property type="match status" value="1"/>
</dbReference>
<keyword evidence="4" id="KW-0146">Chitin degradation</keyword>
<dbReference type="GO" id="GO:0006032">
    <property type="term" value="P:chitin catabolic process"/>
    <property type="evidence" value="ECO:0007669"/>
    <property type="project" value="UniProtKB-KW"/>
</dbReference>
<dbReference type="SUPFAM" id="SSF53955">
    <property type="entry name" value="Lysozyme-like"/>
    <property type="match status" value="1"/>
</dbReference>
<dbReference type="InterPro" id="IPR016283">
    <property type="entry name" value="Glyco_hydro_19"/>
</dbReference>
<evidence type="ECO:0000313" key="11">
    <source>
        <dbReference type="EMBL" id="KAK1355382.1"/>
    </source>
</evidence>
<feature type="disulfide bond" evidence="7">
    <location>
        <begin position="227"/>
        <end position="259"/>
    </location>
</feature>
<dbReference type="Pfam" id="PF00182">
    <property type="entry name" value="Glyco_hydro_19"/>
    <property type="match status" value="1"/>
</dbReference>